<gene>
    <name evidence="2" type="ORF">ENU21_02420</name>
</gene>
<name>A0A7C4D1X4_THEPE</name>
<dbReference type="Pfam" id="PF20720">
    <property type="entry name" value="nSTAND3"/>
    <property type="match status" value="1"/>
</dbReference>
<feature type="domain" description="Novel STAND NTPase 3" evidence="1">
    <location>
        <begin position="22"/>
        <end position="58"/>
    </location>
</feature>
<dbReference type="SUPFAM" id="SSF52540">
    <property type="entry name" value="P-loop containing nucleoside triphosphate hydrolases"/>
    <property type="match status" value="1"/>
</dbReference>
<dbReference type="InterPro" id="IPR049050">
    <property type="entry name" value="nSTAND3"/>
</dbReference>
<dbReference type="InterPro" id="IPR027417">
    <property type="entry name" value="P-loop_NTPase"/>
</dbReference>
<accession>A0A7C4D1X4</accession>
<dbReference type="AlphaFoldDB" id="A0A7C4D1X4"/>
<dbReference type="Gene3D" id="3.40.50.300">
    <property type="entry name" value="P-loop containing nucleotide triphosphate hydrolases"/>
    <property type="match status" value="1"/>
</dbReference>
<proteinExistence type="predicted"/>
<reference evidence="2" key="1">
    <citation type="journal article" date="2020" name="mSystems">
        <title>Genome- and Community-Level Interaction Insights into Carbon Utilization and Element Cycling Functions of Hydrothermarchaeota in Hydrothermal Sediment.</title>
        <authorList>
            <person name="Zhou Z."/>
            <person name="Liu Y."/>
            <person name="Xu W."/>
            <person name="Pan J."/>
            <person name="Luo Z.H."/>
            <person name="Li M."/>
        </authorList>
    </citation>
    <scope>NUCLEOTIDE SEQUENCE</scope>
    <source>
        <strain evidence="2">SpSt-649</strain>
    </source>
</reference>
<protein>
    <submittedName>
        <fullName evidence="2">AAA family ATPase</fullName>
    </submittedName>
</protein>
<evidence type="ECO:0000313" key="2">
    <source>
        <dbReference type="EMBL" id="HGM46595.1"/>
    </source>
</evidence>
<sequence>MRGRGLCRRLLAQPPRLLFREAQLKAAIEKLARKNSVRIEGPPGVGKTTLARMAAASLGRVTYVAGFACRTYNCLRARIDFSALNIIDDYGLILRDNSVVKLVESIPWKVVVTHPGLYARELDSLPSVHMPPYTFQEIRQILLERVQRLSLTVDAGVIDECAREAAEHSGSIRLALLLLYERVT</sequence>
<organism evidence="2">
    <name type="scientific">Thermofilum pendens</name>
    <dbReference type="NCBI Taxonomy" id="2269"/>
    <lineage>
        <taxon>Archaea</taxon>
        <taxon>Thermoproteota</taxon>
        <taxon>Thermoprotei</taxon>
        <taxon>Thermofilales</taxon>
        <taxon>Thermofilaceae</taxon>
        <taxon>Thermofilum</taxon>
    </lineage>
</organism>
<comment type="caution">
    <text evidence="2">The sequence shown here is derived from an EMBL/GenBank/DDBJ whole genome shotgun (WGS) entry which is preliminary data.</text>
</comment>
<evidence type="ECO:0000259" key="1">
    <source>
        <dbReference type="Pfam" id="PF20720"/>
    </source>
</evidence>
<dbReference type="Gene3D" id="1.10.8.60">
    <property type="match status" value="1"/>
</dbReference>
<dbReference type="EMBL" id="DTBQ01000069">
    <property type="protein sequence ID" value="HGM46595.1"/>
    <property type="molecule type" value="Genomic_DNA"/>
</dbReference>